<evidence type="ECO:0000256" key="3">
    <source>
        <dbReference type="SAM" id="SignalP"/>
    </source>
</evidence>
<dbReference type="GO" id="GO:0004252">
    <property type="term" value="F:serine-type endopeptidase activity"/>
    <property type="evidence" value="ECO:0007669"/>
    <property type="project" value="TreeGrafter"/>
</dbReference>
<dbReference type="STRING" id="173990.SAMN05660691_03385"/>
<dbReference type="PANTHER" id="PTHR42776">
    <property type="entry name" value="SERINE PEPTIDASE S9 FAMILY MEMBER"/>
    <property type="match status" value="1"/>
</dbReference>
<keyword evidence="1" id="KW-0378">Hydrolase</keyword>
<protein>
    <submittedName>
        <fullName evidence="6">Acylaminoacyl-peptidase</fullName>
    </submittedName>
</protein>
<sequence length="699" mass="77387">MRTFTRSALVITTSLLLSSPALLAEEPVAASGATSANTTASSRYFEAEDIFALEYAADVQISPGGSKIVYVRASNDIMTDSTRNSLWLLDVKTGQQSPLFADQFNYSQPRWSADGKQLAFISDLSGSRQIHLHWLAENKTAQLSKLLQSPSNLVWSPDGKQLAFTMNVDAREAAVKQSVKRVKKPNGAKWSEPAVVLDRVRYQADGQGFLKPQFRQIFILPASGGTERQLTQGDFNYGSDLSFTPDSKALVFSANLDPEWEYQPRDSNLYQLDLATEQLTALTTMPGSESSPVFSPDGKQLAFLWQNNALVPYSNSKLKILNLSSNNISDIAADFDRSIDQPAWLNNSSFVVQYDDRGQRKLATLSSSGKITELTASLGGVSQPQPYLSGSYSVANNGTIAYTHGTSQRPSEVAVLQKGKTTVLTALNEDLLGHKKLAQVHEITYKSSFDGEEIQGWYMTPPDFDPAKKYPLLLEIHGGPHLAYGAQWSAEMQRYAKEGYVVFYDNHRGSSSYGERFAMLLHNKYSSPEDYADHDSGVNAMLALGFIDENNLFIGGGSAGGIATAYAIGLTDRYKAAAVVKPIINWLSKVLTGDTYTYQTFHQFPGVPWENVEHYWQRSPLSLVGNVKTPTILITGEADRRTPISESEQFYQALKLRRVDTTLVRVPGSPHGISNRPSRMIEKVEYMLAWFEKYRTPSN</sequence>
<keyword evidence="2" id="KW-0645">Protease</keyword>
<evidence type="ECO:0000259" key="4">
    <source>
        <dbReference type="Pfam" id="PF00326"/>
    </source>
</evidence>
<dbReference type="Gene3D" id="2.120.10.30">
    <property type="entry name" value="TolB, C-terminal domain"/>
    <property type="match status" value="2"/>
</dbReference>
<dbReference type="RefSeq" id="WP_092795855.1">
    <property type="nucleotide sequence ID" value="NZ_FNXF01000016.1"/>
</dbReference>
<evidence type="ECO:0000259" key="5">
    <source>
        <dbReference type="Pfam" id="PF00930"/>
    </source>
</evidence>
<dbReference type="Pfam" id="PF07676">
    <property type="entry name" value="PD40"/>
    <property type="match status" value="2"/>
</dbReference>
<dbReference type="Pfam" id="PF00930">
    <property type="entry name" value="DPPIV_N"/>
    <property type="match status" value="1"/>
</dbReference>
<dbReference type="SUPFAM" id="SSF82171">
    <property type="entry name" value="DPP6 N-terminal domain-like"/>
    <property type="match status" value="1"/>
</dbReference>
<feature type="domain" description="Dipeptidylpeptidase IV N-terminal" evidence="5">
    <location>
        <begin position="213"/>
        <end position="305"/>
    </location>
</feature>
<keyword evidence="7" id="KW-1185">Reference proteome</keyword>
<keyword evidence="2" id="KW-0720">Serine protease</keyword>
<dbReference type="SUPFAM" id="SSF53474">
    <property type="entry name" value="alpha/beta-Hydrolases"/>
    <property type="match status" value="1"/>
</dbReference>
<name>A0A1H6NB24_9GAMM</name>
<proteinExistence type="predicted"/>
<dbReference type="GO" id="GO:0006508">
    <property type="term" value="P:proteolysis"/>
    <property type="evidence" value="ECO:0007669"/>
    <property type="project" value="InterPro"/>
</dbReference>
<dbReference type="Gene3D" id="3.40.50.1820">
    <property type="entry name" value="alpha/beta hydrolase"/>
    <property type="match status" value="1"/>
</dbReference>
<organism evidence="6 7">
    <name type="scientific">Rheinheimera pacifica</name>
    <dbReference type="NCBI Taxonomy" id="173990"/>
    <lineage>
        <taxon>Bacteria</taxon>
        <taxon>Pseudomonadati</taxon>
        <taxon>Pseudomonadota</taxon>
        <taxon>Gammaproteobacteria</taxon>
        <taxon>Chromatiales</taxon>
        <taxon>Chromatiaceae</taxon>
        <taxon>Rheinheimera</taxon>
    </lineage>
</organism>
<dbReference type="Proteomes" id="UP000199371">
    <property type="component" value="Unassembled WGS sequence"/>
</dbReference>
<dbReference type="PANTHER" id="PTHR42776:SF27">
    <property type="entry name" value="DIPEPTIDYL PEPTIDASE FAMILY MEMBER 6"/>
    <property type="match status" value="1"/>
</dbReference>
<evidence type="ECO:0000313" key="6">
    <source>
        <dbReference type="EMBL" id="SEI07714.1"/>
    </source>
</evidence>
<evidence type="ECO:0000256" key="1">
    <source>
        <dbReference type="ARBA" id="ARBA00022801"/>
    </source>
</evidence>
<dbReference type="OrthoDB" id="5800347at2"/>
<dbReference type="InterPro" id="IPR011042">
    <property type="entry name" value="6-blade_b-propeller_TolB-like"/>
</dbReference>
<dbReference type="PROSITE" id="PS51450">
    <property type="entry name" value="LRR"/>
    <property type="match status" value="1"/>
</dbReference>
<feature type="chain" id="PRO_5011542045" evidence="3">
    <location>
        <begin position="24"/>
        <end position="699"/>
    </location>
</feature>
<evidence type="ECO:0000313" key="7">
    <source>
        <dbReference type="Proteomes" id="UP000199371"/>
    </source>
</evidence>
<gene>
    <name evidence="6" type="ORF">SAMN05660691_03385</name>
</gene>
<feature type="signal peptide" evidence="3">
    <location>
        <begin position="1"/>
        <end position="23"/>
    </location>
</feature>
<dbReference type="EMBL" id="FNXF01000016">
    <property type="protein sequence ID" value="SEI07714.1"/>
    <property type="molecule type" value="Genomic_DNA"/>
</dbReference>
<reference evidence="7" key="1">
    <citation type="submission" date="2016-10" db="EMBL/GenBank/DDBJ databases">
        <authorList>
            <person name="Varghese N."/>
            <person name="Submissions S."/>
        </authorList>
    </citation>
    <scope>NUCLEOTIDE SEQUENCE [LARGE SCALE GENOMIC DNA]</scope>
    <source>
        <strain evidence="7">DSM 17616</strain>
    </source>
</reference>
<evidence type="ECO:0000256" key="2">
    <source>
        <dbReference type="ARBA" id="ARBA00022825"/>
    </source>
</evidence>
<keyword evidence="3" id="KW-0732">Signal</keyword>
<dbReference type="InterPro" id="IPR029058">
    <property type="entry name" value="AB_hydrolase_fold"/>
</dbReference>
<dbReference type="AlphaFoldDB" id="A0A1H6NB24"/>
<dbReference type="InterPro" id="IPR001611">
    <property type="entry name" value="Leu-rich_rpt"/>
</dbReference>
<accession>A0A1H6NB24</accession>
<dbReference type="Pfam" id="PF00326">
    <property type="entry name" value="Peptidase_S9"/>
    <property type="match status" value="1"/>
</dbReference>
<dbReference type="InterPro" id="IPR001375">
    <property type="entry name" value="Peptidase_S9_cat"/>
</dbReference>
<dbReference type="InterPro" id="IPR011659">
    <property type="entry name" value="WD40"/>
</dbReference>
<dbReference type="InterPro" id="IPR002469">
    <property type="entry name" value="Peptidase_S9B_N"/>
</dbReference>
<feature type="domain" description="Peptidase S9 prolyl oligopeptidase catalytic" evidence="4">
    <location>
        <begin position="489"/>
        <end position="694"/>
    </location>
</feature>